<organism evidence="7 8">
    <name type="scientific">Aestuariirhabdus litorea</name>
    <dbReference type="NCBI Taxonomy" id="2528527"/>
    <lineage>
        <taxon>Bacteria</taxon>
        <taxon>Pseudomonadati</taxon>
        <taxon>Pseudomonadota</taxon>
        <taxon>Gammaproteobacteria</taxon>
        <taxon>Oceanospirillales</taxon>
        <taxon>Aestuariirhabdaceae</taxon>
        <taxon>Aestuariirhabdus</taxon>
    </lineage>
</organism>
<dbReference type="CDD" id="cd05301">
    <property type="entry name" value="GDH"/>
    <property type="match status" value="1"/>
</dbReference>
<dbReference type="InterPro" id="IPR050223">
    <property type="entry name" value="D-isomer_2-hydroxyacid_DH"/>
</dbReference>
<reference evidence="7 8" key="1">
    <citation type="submission" date="2018-08" db="EMBL/GenBank/DDBJ databases">
        <authorList>
            <person name="Khan S.A."/>
        </authorList>
    </citation>
    <scope>NUCLEOTIDE SEQUENCE [LARGE SCALE GENOMIC DNA]</scope>
    <source>
        <strain evidence="7 8">GTF-13</strain>
    </source>
</reference>
<feature type="domain" description="D-isomer specific 2-hydroxyacid dehydrogenase catalytic" evidence="5">
    <location>
        <begin position="35"/>
        <end position="311"/>
    </location>
</feature>
<dbReference type="AlphaFoldDB" id="A0A3P3VUF7"/>
<dbReference type="InterPro" id="IPR006139">
    <property type="entry name" value="D-isomer_2_OHA_DH_cat_dom"/>
</dbReference>
<feature type="domain" description="D-isomer specific 2-hydroxyacid dehydrogenase NAD-binding" evidence="6">
    <location>
        <begin position="102"/>
        <end position="279"/>
    </location>
</feature>
<dbReference type="InterPro" id="IPR006140">
    <property type="entry name" value="D-isomer_DH_NAD-bd"/>
</dbReference>
<dbReference type="Pfam" id="PF00389">
    <property type="entry name" value="2-Hacid_dh"/>
    <property type="match status" value="1"/>
</dbReference>
<dbReference type="EMBL" id="QWEZ01000001">
    <property type="protein sequence ID" value="RRJ85079.1"/>
    <property type="molecule type" value="Genomic_DNA"/>
</dbReference>
<dbReference type="PANTHER" id="PTHR10996:SF283">
    <property type="entry name" value="GLYOXYLATE_HYDROXYPYRUVATE REDUCTASE B"/>
    <property type="match status" value="1"/>
</dbReference>
<dbReference type="SUPFAM" id="SSF52283">
    <property type="entry name" value="Formate/glycerate dehydrogenase catalytic domain-like"/>
    <property type="match status" value="1"/>
</dbReference>
<evidence type="ECO:0000313" key="8">
    <source>
        <dbReference type="Proteomes" id="UP000280792"/>
    </source>
</evidence>
<evidence type="ECO:0000259" key="5">
    <source>
        <dbReference type="Pfam" id="PF00389"/>
    </source>
</evidence>
<dbReference type="Pfam" id="PF02826">
    <property type="entry name" value="2-Hacid_dh_C"/>
    <property type="match status" value="1"/>
</dbReference>
<dbReference type="GO" id="GO:0030267">
    <property type="term" value="F:glyoxylate reductase (NADPH) activity"/>
    <property type="evidence" value="ECO:0007669"/>
    <property type="project" value="TreeGrafter"/>
</dbReference>
<comment type="similarity">
    <text evidence="1 4">Belongs to the D-isomer specific 2-hydroxyacid dehydrogenase family.</text>
</comment>
<reference evidence="7 8" key="2">
    <citation type="submission" date="2018-12" db="EMBL/GenBank/DDBJ databases">
        <title>Simiduia agarivorans gen. nov., sp. nov., a marine, agarolytic bacterium isolated from shallow coastal water from Keelung, Taiwan.</title>
        <authorList>
            <person name="Shieh W.Y."/>
        </authorList>
    </citation>
    <scope>NUCLEOTIDE SEQUENCE [LARGE SCALE GENOMIC DNA]</scope>
    <source>
        <strain evidence="7 8">GTF-13</strain>
    </source>
</reference>
<dbReference type="PROSITE" id="PS00671">
    <property type="entry name" value="D_2_HYDROXYACID_DH_3"/>
    <property type="match status" value="1"/>
</dbReference>
<accession>A0A3P3VUF7</accession>
<dbReference type="GO" id="GO:0051287">
    <property type="term" value="F:NAD binding"/>
    <property type="evidence" value="ECO:0007669"/>
    <property type="project" value="InterPro"/>
</dbReference>
<dbReference type="FunFam" id="3.40.50.720:FF:000203">
    <property type="entry name" value="D-3-phosphoglycerate dehydrogenase (SerA)"/>
    <property type="match status" value="1"/>
</dbReference>
<dbReference type="SUPFAM" id="SSF51735">
    <property type="entry name" value="NAD(P)-binding Rossmann-fold domains"/>
    <property type="match status" value="1"/>
</dbReference>
<evidence type="ECO:0000259" key="6">
    <source>
        <dbReference type="Pfam" id="PF02826"/>
    </source>
</evidence>
<name>A0A3P3VUF7_9GAMM</name>
<keyword evidence="3" id="KW-0520">NAD</keyword>
<dbReference type="RefSeq" id="WP_125015509.1">
    <property type="nucleotide sequence ID" value="NZ_QWEZ01000001.1"/>
</dbReference>
<dbReference type="Gene3D" id="3.40.50.720">
    <property type="entry name" value="NAD(P)-binding Rossmann-like Domain"/>
    <property type="match status" value="2"/>
</dbReference>
<dbReference type="InterPro" id="IPR036291">
    <property type="entry name" value="NAD(P)-bd_dom_sf"/>
</dbReference>
<dbReference type="GO" id="GO:0005829">
    <property type="term" value="C:cytosol"/>
    <property type="evidence" value="ECO:0007669"/>
    <property type="project" value="TreeGrafter"/>
</dbReference>
<keyword evidence="2 4" id="KW-0560">Oxidoreductase</keyword>
<evidence type="ECO:0000313" key="7">
    <source>
        <dbReference type="EMBL" id="RRJ85079.1"/>
    </source>
</evidence>
<keyword evidence="8" id="KW-1185">Reference proteome</keyword>
<dbReference type="PROSITE" id="PS00670">
    <property type="entry name" value="D_2_HYDROXYACID_DH_2"/>
    <property type="match status" value="1"/>
</dbReference>
<evidence type="ECO:0000256" key="4">
    <source>
        <dbReference type="RuleBase" id="RU003719"/>
    </source>
</evidence>
<evidence type="ECO:0000256" key="3">
    <source>
        <dbReference type="ARBA" id="ARBA00023027"/>
    </source>
</evidence>
<dbReference type="GO" id="GO:0016618">
    <property type="term" value="F:hydroxypyruvate reductase [NAD(P)H] activity"/>
    <property type="evidence" value="ECO:0007669"/>
    <property type="project" value="TreeGrafter"/>
</dbReference>
<protein>
    <submittedName>
        <fullName evidence="7">D-glycerate dehydrogenase</fullName>
    </submittedName>
</protein>
<evidence type="ECO:0000256" key="2">
    <source>
        <dbReference type="ARBA" id="ARBA00023002"/>
    </source>
</evidence>
<dbReference type="PANTHER" id="PTHR10996">
    <property type="entry name" value="2-HYDROXYACID DEHYDROGENASE-RELATED"/>
    <property type="match status" value="1"/>
</dbReference>
<gene>
    <name evidence="7" type="ORF">D0544_08410</name>
</gene>
<evidence type="ECO:0000256" key="1">
    <source>
        <dbReference type="ARBA" id="ARBA00005854"/>
    </source>
</evidence>
<dbReference type="Proteomes" id="UP000280792">
    <property type="component" value="Unassembled WGS sequence"/>
</dbReference>
<dbReference type="InterPro" id="IPR029753">
    <property type="entry name" value="D-isomer_DH_CS"/>
</dbReference>
<comment type="caution">
    <text evidence="7">The sequence shown here is derived from an EMBL/GenBank/DDBJ whole genome shotgun (WGS) entry which is preliminary data.</text>
</comment>
<sequence>MTSTFVLIRPLPLPPLTANGETLQTKLYEGDPSVFEGAQAILTTVLDPIDATLIAQLPDSIKLIASIGVGYDHIDLEAASARGISVTTTPVVTEDTADLAFLLILAASRQLTANERFLREGQWSDTQPVGALGKTVHGTRLGIIGFGEIGQAVARRARAFNMEILYHGPNPKPEAAAALEATFYADLDAMLGEADIVSINCPLNESTRHIMNAERISAMKPDAVLINTGRGPLVDEQALVDAMKGGHLAAAGLDVYEDEPKVNPGLLTLPNVTLAPHIGSATAQCRGAMVGCAIKNILAFFEERDLLTKIN</sequence>
<proteinExistence type="inferred from homology"/>